<dbReference type="EMBL" id="JAASQI010000010">
    <property type="protein sequence ID" value="NIJ59807.1"/>
    <property type="molecule type" value="Genomic_DNA"/>
</dbReference>
<evidence type="ECO:0000256" key="1">
    <source>
        <dbReference type="SAM" id="MobiDB-lite"/>
    </source>
</evidence>
<evidence type="ECO:0000313" key="4">
    <source>
        <dbReference type="Proteomes" id="UP001429580"/>
    </source>
</evidence>
<dbReference type="RefSeq" id="WP_166955547.1">
    <property type="nucleotide sequence ID" value="NZ_JAASQI010000010.1"/>
</dbReference>
<feature type="region of interest" description="Disordered" evidence="1">
    <location>
        <begin position="160"/>
        <end position="179"/>
    </location>
</feature>
<dbReference type="Proteomes" id="UP001429580">
    <property type="component" value="Unassembled WGS sequence"/>
</dbReference>
<dbReference type="Gene3D" id="1.20.120.1490">
    <property type="match status" value="1"/>
</dbReference>
<evidence type="ECO:0000256" key="2">
    <source>
        <dbReference type="SAM" id="Phobius"/>
    </source>
</evidence>
<dbReference type="CDD" id="cd09916">
    <property type="entry name" value="CpxP_like"/>
    <property type="match status" value="1"/>
</dbReference>
<keyword evidence="4" id="KW-1185">Reference proteome</keyword>
<dbReference type="InterPro" id="IPR025961">
    <property type="entry name" value="Metal_resist"/>
</dbReference>
<dbReference type="InterPro" id="IPR012899">
    <property type="entry name" value="LTXXQ"/>
</dbReference>
<feature type="transmembrane region" description="Helical" evidence="2">
    <location>
        <begin position="24"/>
        <end position="45"/>
    </location>
</feature>
<name>A0ABX0V3L1_9HYPH</name>
<comment type="caution">
    <text evidence="3">The sequence shown here is derived from an EMBL/GenBank/DDBJ whole genome shotgun (WGS) entry which is preliminary data.</text>
</comment>
<gene>
    <name evidence="3" type="ORF">FHS82_003668</name>
</gene>
<accession>A0ABX0V3L1</accession>
<reference evidence="3 4" key="1">
    <citation type="submission" date="2020-03" db="EMBL/GenBank/DDBJ databases">
        <title>Genomic Encyclopedia of Type Strains, Phase IV (KMG-IV): sequencing the most valuable type-strain genomes for metagenomic binning, comparative biology and taxonomic classification.</title>
        <authorList>
            <person name="Goeker M."/>
        </authorList>
    </citation>
    <scope>NUCLEOTIDE SEQUENCE [LARGE SCALE GENOMIC DNA]</scope>
    <source>
        <strain evidence="3 4">DSM 103870</strain>
    </source>
</reference>
<keyword evidence="2" id="KW-0812">Transmembrane</keyword>
<organism evidence="3 4">
    <name type="scientific">Pseudochelatococcus lubricantis</name>
    <dbReference type="NCBI Taxonomy" id="1538102"/>
    <lineage>
        <taxon>Bacteria</taxon>
        <taxon>Pseudomonadati</taxon>
        <taxon>Pseudomonadota</taxon>
        <taxon>Alphaproteobacteria</taxon>
        <taxon>Hyphomicrobiales</taxon>
        <taxon>Chelatococcaceae</taxon>
        <taxon>Pseudochelatococcus</taxon>
    </lineage>
</organism>
<proteinExistence type="predicted"/>
<protein>
    <submittedName>
        <fullName evidence="3">Spy/CpxP family protein refolding chaperone</fullName>
    </submittedName>
</protein>
<keyword evidence="2" id="KW-0472">Membrane</keyword>
<feature type="region of interest" description="Disordered" evidence="1">
    <location>
        <begin position="1"/>
        <end position="20"/>
    </location>
</feature>
<keyword evidence="2" id="KW-1133">Transmembrane helix</keyword>
<sequence>MEQDKQDAAATGADTRSKSRRRGWIAAGGLAVLAIGAATTVTAGGPGCFGRAGGHPGGPFGGGGIERALDTVDATAEQEKRIWAIVDATRAELRPLAREFRDTRGTVAELLGSGTIDRAAVETLRAERIKAIDEASKKLTAAVLDAAEVLTPEQRATLTKRFQESGFGERGFGDRGPRR</sequence>
<dbReference type="Pfam" id="PF13801">
    <property type="entry name" value="Metal_resist"/>
    <property type="match status" value="1"/>
</dbReference>
<evidence type="ECO:0000313" key="3">
    <source>
        <dbReference type="EMBL" id="NIJ59807.1"/>
    </source>
</evidence>